<comment type="caution">
    <text evidence="2">The sequence shown here is derived from an EMBL/GenBank/DDBJ whole genome shotgun (WGS) entry which is preliminary data.</text>
</comment>
<dbReference type="Proteomes" id="UP000677918">
    <property type="component" value="Unassembled WGS sequence"/>
</dbReference>
<accession>A0A8J4H2R1</accession>
<feature type="region of interest" description="Disordered" evidence="1">
    <location>
        <begin position="37"/>
        <end position="69"/>
    </location>
</feature>
<feature type="compositionally biased region" description="Basic and acidic residues" evidence="1">
    <location>
        <begin position="58"/>
        <end position="69"/>
    </location>
</feature>
<evidence type="ECO:0000313" key="2">
    <source>
        <dbReference type="EMBL" id="GIQ67869.1"/>
    </source>
</evidence>
<organism evidence="2 3">
    <name type="scientific">Xylanibacillus composti</name>
    <dbReference type="NCBI Taxonomy" id="1572762"/>
    <lineage>
        <taxon>Bacteria</taxon>
        <taxon>Bacillati</taxon>
        <taxon>Bacillota</taxon>
        <taxon>Bacilli</taxon>
        <taxon>Bacillales</taxon>
        <taxon>Paenibacillaceae</taxon>
        <taxon>Xylanibacillus</taxon>
    </lineage>
</organism>
<reference evidence="2" key="1">
    <citation type="submission" date="2021-04" db="EMBL/GenBank/DDBJ databases">
        <title>Draft genome sequence of Xylanibacillus composti strain K13.</title>
        <authorList>
            <person name="Uke A."/>
            <person name="Chhe C."/>
            <person name="Baramee S."/>
            <person name="Kosugi A."/>
        </authorList>
    </citation>
    <scope>NUCLEOTIDE SEQUENCE</scope>
    <source>
        <strain evidence="2">K13</strain>
    </source>
</reference>
<dbReference type="EMBL" id="BOVK01000007">
    <property type="protein sequence ID" value="GIQ67869.1"/>
    <property type="molecule type" value="Genomic_DNA"/>
</dbReference>
<keyword evidence="3" id="KW-1185">Reference proteome</keyword>
<dbReference type="AlphaFoldDB" id="A0A8J4H2R1"/>
<evidence type="ECO:0000313" key="3">
    <source>
        <dbReference type="Proteomes" id="UP000677918"/>
    </source>
</evidence>
<proteinExistence type="predicted"/>
<gene>
    <name evidence="2" type="ORF">XYCOK13_06930</name>
</gene>
<sequence>MIHIHIQNIRINSISTIGSLNIGKAVLCHNQSSYTSYPKSGCAEQSADSEEESAGHAADAEAEKKEDGR</sequence>
<dbReference type="RefSeq" id="WP_213410511.1">
    <property type="nucleotide sequence ID" value="NZ_BOVK01000007.1"/>
</dbReference>
<evidence type="ECO:0000256" key="1">
    <source>
        <dbReference type="SAM" id="MobiDB-lite"/>
    </source>
</evidence>
<name>A0A8J4H2R1_9BACL</name>
<protein>
    <submittedName>
        <fullName evidence="2">Uncharacterized protein</fullName>
    </submittedName>
</protein>